<feature type="domain" description="Apple" evidence="2">
    <location>
        <begin position="53"/>
        <end position="138"/>
    </location>
</feature>
<dbReference type="EMBL" id="KB203219">
    <property type="protein sequence ID" value="ESO85914.1"/>
    <property type="molecule type" value="Genomic_DNA"/>
</dbReference>
<dbReference type="PANTHER" id="PTHR22801:SF63">
    <property type="entry name" value="C-TYPE LECTIN DOMAIN-CONTAINING PROTEIN"/>
    <property type="match status" value="1"/>
</dbReference>
<dbReference type="Gene3D" id="3.10.100.10">
    <property type="entry name" value="Mannose-Binding Protein A, subunit A"/>
    <property type="match status" value="1"/>
</dbReference>
<sequence length="269" mass="30666">MFQYIFKEPVATTEGLEKLKGFCNYCSISSGSLTMDIGTQKMLLISVILFAGCAADLYLLRRPTHDDLKFDGYTLENLVNIPTIPFCAFRCYVNTACVSVFYNKIFKSCVLKSVLFMNLQDGIVESGTKYYSVYEDGCPQDFIRNRKYDLCYNTFLAYVERNEAKELCAENGYVLLRGTSVDAYNHVSNQLMVTPGNAYGYYIGGSDKITEGRWIFDDGEIMTAFIWGDGEPDNHTDKDVLYLIRLGNGKYEMSDIQPHTRFNYICQKL</sequence>
<evidence type="ECO:0008006" key="5">
    <source>
        <dbReference type="Google" id="ProtNLM"/>
    </source>
</evidence>
<organism evidence="3 4">
    <name type="scientific">Lottia gigantea</name>
    <name type="common">Giant owl limpet</name>
    <dbReference type="NCBI Taxonomy" id="225164"/>
    <lineage>
        <taxon>Eukaryota</taxon>
        <taxon>Metazoa</taxon>
        <taxon>Spiralia</taxon>
        <taxon>Lophotrochozoa</taxon>
        <taxon>Mollusca</taxon>
        <taxon>Gastropoda</taxon>
        <taxon>Patellogastropoda</taxon>
        <taxon>Lottioidea</taxon>
        <taxon>Lottiidae</taxon>
        <taxon>Lottia</taxon>
    </lineage>
</organism>
<dbReference type="InterPro" id="IPR003609">
    <property type="entry name" value="Pan_app"/>
</dbReference>
<dbReference type="AlphaFoldDB" id="V4BAE3"/>
<dbReference type="PROSITE" id="PS50041">
    <property type="entry name" value="C_TYPE_LECTIN_2"/>
    <property type="match status" value="1"/>
</dbReference>
<evidence type="ECO:0000313" key="3">
    <source>
        <dbReference type="EMBL" id="ESO85914.1"/>
    </source>
</evidence>
<dbReference type="KEGG" id="lgi:LOTGIDRAFT_167671"/>
<reference evidence="3 4" key="1">
    <citation type="journal article" date="2013" name="Nature">
        <title>Insights into bilaterian evolution from three spiralian genomes.</title>
        <authorList>
            <person name="Simakov O."/>
            <person name="Marletaz F."/>
            <person name="Cho S.J."/>
            <person name="Edsinger-Gonzales E."/>
            <person name="Havlak P."/>
            <person name="Hellsten U."/>
            <person name="Kuo D.H."/>
            <person name="Larsson T."/>
            <person name="Lv J."/>
            <person name="Arendt D."/>
            <person name="Savage R."/>
            <person name="Osoegawa K."/>
            <person name="de Jong P."/>
            <person name="Grimwood J."/>
            <person name="Chapman J.A."/>
            <person name="Shapiro H."/>
            <person name="Aerts A."/>
            <person name="Otillar R.P."/>
            <person name="Terry A.Y."/>
            <person name="Boore J.L."/>
            <person name="Grigoriev I.V."/>
            <person name="Lindberg D.R."/>
            <person name="Seaver E.C."/>
            <person name="Weisblat D.A."/>
            <person name="Putnam N.H."/>
            <person name="Rokhsar D.S."/>
        </authorList>
    </citation>
    <scope>NUCLEOTIDE SEQUENCE [LARGE SCALE GENOMIC DNA]</scope>
</reference>
<dbReference type="PANTHER" id="PTHR22801">
    <property type="entry name" value="LITHOSTATHINE"/>
    <property type="match status" value="1"/>
</dbReference>
<evidence type="ECO:0000259" key="1">
    <source>
        <dbReference type="PROSITE" id="PS50041"/>
    </source>
</evidence>
<evidence type="ECO:0000313" key="4">
    <source>
        <dbReference type="Proteomes" id="UP000030746"/>
    </source>
</evidence>
<dbReference type="OMA" id="CELYNAN"/>
<dbReference type="OrthoDB" id="6068836at2759"/>
<dbReference type="GeneID" id="20240679"/>
<dbReference type="InterPro" id="IPR016187">
    <property type="entry name" value="CTDL_fold"/>
</dbReference>
<dbReference type="PROSITE" id="PS50948">
    <property type="entry name" value="PAN"/>
    <property type="match status" value="1"/>
</dbReference>
<dbReference type="Proteomes" id="UP000030746">
    <property type="component" value="Unassembled WGS sequence"/>
</dbReference>
<protein>
    <recommendedName>
        <fullName evidence="5">C-type lectin domain-containing protein</fullName>
    </recommendedName>
</protein>
<proteinExistence type="predicted"/>
<gene>
    <name evidence="3" type="ORF">LOTGIDRAFT_167671</name>
</gene>
<dbReference type="CTD" id="20240679"/>
<dbReference type="SUPFAM" id="SSF56436">
    <property type="entry name" value="C-type lectin-like"/>
    <property type="match status" value="1"/>
</dbReference>
<dbReference type="RefSeq" id="XP_009063416.1">
    <property type="nucleotide sequence ID" value="XM_009065168.1"/>
</dbReference>
<keyword evidence="4" id="KW-1185">Reference proteome</keyword>
<evidence type="ECO:0000259" key="2">
    <source>
        <dbReference type="PROSITE" id="PS50948"/>
    </source>
</evidence>
<dbReference type="InterPro" id="IPR016186">
    <property type="entry name" value="C-type_lectin-like/link_sf"/>
</dbReference>
<accession>V4BAE3</accession>
<name>V4BAE3_LOTGI</name>
<dbReference type="SMART" id="SM00034">
    <property type="entry name" value="CLECT"/>
    <property type="match status" value="1"/>
</dbReference>
<dbReference type="InterPro" id="IPR050801">
    <property type="entry name" value="Ca-Dep_Lectins_ImmuneDev"/>
</dbReference>
<dbReference type="CDD" id="cd00037">
    <property type="entry name" value="CLECT"/>
    <property type="match status" value="1"/>
</dbReference>
<feature type="domain" description="C-type lectin" evidence="1">
    <location>
        <begin position="151"/>
        <end position="267"/>
    </location>
</feature>
<dbReference type="InterPro" id="IPR001304">
    <property type="entry name" value="C-type_lectin-like"/>
</dbReference>
<dbReference type="HOGENOM" id="CLU_1130181_0_0_1"/>